<name>A0A427Y4L4_9TREE</name>
<keyword evidence="3" id="KW-1185">Reference proteome</keyword>
<dbReference type="RefSeq" id="XP_028478792.1">
    <property type="nucleotide sequence ID" value="XM_028619820.1"/>
</dbReference>
<dbReference type="AlphaFoldDB" id="A0A427Y4L4"/>
<protein>
    <submittedName>
        <fullName evidence="2">Uncharacterized protein</fullName>
    </submittedName>
</protein>
<feature type="compositionally biased region" description="Basic and acidic residues" evidence="1">
    <location>
        <begin position="336"/>
        <end position="349"/>
    </location>
</feature>
<dbReference type="GeneID" id="39588743"/>
<evidence type="ECO:0000313" key="3">
    <source>
        <dbReference type="Proteomes" id="UP000279236"/>
    </source>
</evidence>
<dbReference type="Proteomes" id="UP000279236">
    <property type="component" value="Unassembled WGS sequence"/>
</dbReference>
<gene>
    <name evidence="2" type="ORF">EHS24_004200</name>
</gene>
<feature type="region of interest" description="Disordered" evidence="1">
    <location>
        <begin position="315"/>
        <end position="362"/>
    </location>
</feature>
<evidence type="ECO:0000256" key="1">
    <source>
        <dbReference type="SAM" id="MobiDB-lite"/>
    </source>
</evidence>
<comment type="caution">
    <text evidence="2">The sequence shown here is derived from an EMBL/GenBank/DDBJ whole genome shotgun (WGS) entry which is preliminary data.</text>
</comment>
<reference evidence="2 3" key="1">
    <citation type="submission" date="2018-11" db="EMBL/GenBank/DDBJ databases">
        <title>Genome sequence of Apiotrichum porosum DSM 27194.</title>
        <authorList>
            <person name="Aliyu H."/>
            <person name="Gorte O."/>
            <person name="Ochsenreither K."/>
        </authorList>
    </citation>
    <scope>NUCLEOTIDE SEQUENCE [LARGE SCALE GENOMIC DNA]</scope>
    <source>
        <strain evidence="2 3">DSM 27194</strain>
    </source>
</reference>
<sequence length="439" mass="48757">MLLHHREECVNWRLVRDDHRDPELHLSPRHGAHTAKVRRPAIKPWASTLVTGWVIQKMDYTMEREMHDRLEKFLALSLGGCPTTVLPPTRAQLEDEPEGSFLRSAPARHSRGENDSALSVMQFESTYQALITDMLPMFPAISSTHAGIDTHFDAVLSFSLDDDADAISWVRPDLIAELHLGAPHETRPLRRLSVVELKSLTTAPDSAFDALDQLGTRKFYIAPAATPNTVTVTVTTTAQYPTRLRPRPPRSSPPSGPQYVAATNIADVAGYCLKAGVATGLWSSVARHVPIFVDRATHTIYFGSSYGHRLRGAEVDRECRERSQQSQRQHGNQSESSEHSARERSKQGEQTDPGDTDTHTDVCEVTVKPDPSFLFIRTTLDLWAMEALEAEMGESMVEVKVGEASDDEGSAGLGPDEMDWDMSFADMYAARSGKRVRTV</sequence>
<accession>A0A427Y4L4</accession>
<organism evidence="2 3">
    <name type="scientific">Apiotrichum porosum</name>
    <dbReference type="NCBI Taxonomy" id="105984"/>
    <lineage>
        <taxon>Eukaryota</taxon>
        <taxon>Fungi</taxon>
        <taxon>Dikarya</taxon>
        <taxon>Basidiomycota</taxon>
        <taxon>Agaricomycotina</taxon>
        <taxon>Tremellomycetes</taxon>
        <taxon>Trichosporonales</taxon>
        <taxon>Trichosporonaceae</taxon>
        <taxon>Apiotrichum</taxon>
    </lineage>
</organism>
<evidence type="ECO:0000313" key="2">
    <source>
        <dbReference type="EMBL" id="RSH86007.1"/>
    </source>
</evidence>
<dbReference type="EMBL" id="RSCE01000002">
    <property type="protein sequence ID" value="RSH86007.1"/>
    <property type="molecule type" value="Genomic_DNA"/>
</dbReference>
<proteinExistence type="predicted"/>